<keyword evidence="2" id="KW-1003">Cell membrane</keyword>
<evidence type="ECO:0000256" key="3">
    <source>
        <dbReference type="ARBA" id="ARBA00022692"/>
    </source>
</evidence>
<dbReference type="Pfam" id="PF03772">
    <property type="entry name" value="Competence"/>
    <property type="match status" value="1"/>
</dbReference>
<dbReference type="InterPro" id="IPR036866">
    <property type="entry name" value="RibonucZ/Hydroxyglut_hydro"/>
</dbReference>
<evidence type="ECO:0000256" key="5">
    <source>
        <dbReference type="ARBA" id="ARBA00023136"/>
    </source>
</evidence>
<evidence type="ECO:0000313" key="8">
    <source>
        <dbReference type="EMBL" id="EFI34854.1"/>
    </source>
</evidence>
<dbReference type="InterPro" id="IPR004477">
    <property type="entry name" value="ComEC_N"/>
</dbReference>
<keyword evidence="3 6" id="KW-0812">Transmembrane</keyword>
<dbReference type="InterPro" id="IPR001279">
    <property type="entry name" value="Metallo-B-lactamas"/>
</dbReference>
<sequence length="819" mass="92314">MVAQTLTPKGLLPWQKFVLAYVLGIWTLKYPLAGLAGLLLVLLFLPFRDVWRNMILAGVFMAAFLLAWFRLPDPPGYIPDPIQAQERVWLQGEVESVSYQPGDRQRLILKNLLIEPDREPVKLPGRLVFTWKDAPVEAAPGQKFQAHVNVRPVQGMANFGVWNSEFFWRTQGVFWRSFAEGEHFWHRVDREPGRSHVMRSRLKERTLQGLHLEGVDEEQRARIQAMGLALFFGDRSMLEPEVLEWVRLASLAHTLALSGLHLGIMAGMGFLLAAGIGYLYPRVYLRLPFMKLGILVAAPICIVYLWMGQFQPTLIRAGIMLACWGWYLFANQRRVLLDGLFMAAAAITLYNPWSVFDLRLQLSVMAVAGIALIIPLVERLFKNMEEKGVSRVFKYFLGLAGVTLAANVALLPIQAWTFNYFSPHLYLNLIWLPVLGFLVLPAGFAGVIVSTVPGLTFAGDILLGLAGHLLGYFISALEFMHSKDLLHPIITYRPAWVEIFAYYLLLGIIIHAGSIEWKKERVLLGLGLMLCLVIVPRAGQIQDESLTMRVLDVGQGQGIVLELPGEERIMVDGGGSWNPDFDLGRAVVTPSLTWRTRPQRLDKVVLSHAHVDHYGGLFYPLKYLGADKYLHNSIWPAEQDRLRLKKALDRQEVQEGVPGKGDVLEFDGAVALEVLHPGDPDKYELLNDSSLVVRLIWKGRPLALIPGDIEARGLEDLLDTEQDISARVLLVPHHGSRSSADPEFYRRVDPELAVVSRGFMNRFGVPHQEVRNIIRDLDISMYDTAVHGEVIFTWDSPDSDPVIRWARDRTGPGGVPYWY</sequence>
<dbReference type="InterPro" id="IPR052159">
    <property type="entry name" value="Competence_DNA_uptake"/>
</dbReference>
<dbReference type="SMART" id="SM00849">
    <property type="entry name" value="Lactamase_B"/>
    <property type="match status" value="1"/>
</dbReference>
<dbReference type="Proteomes" id="UP000005496">
    <property type="component" value="Unassembled WGS sequence"/>
</dbReference>
<feature type="transmembrane region" description="Helical" evidence="6">
    <location>
        <begin position="336"/>
        <end position="356"/>
    </location>
</feature>
<keyword evidence="4 6" id="KW-1133">Transmembrane helix</keyword>
<proteinExistence type="predicted"/>
<dbReference type="Pfam" id="PF00753">
    <property type="entry name" value="Lactamase_B"/>
    <property type="match status" value="1"/>
</dbReference>
<keyword evidence="5 6" id="KW-0472">Membrane</keyword>
<dbReference type="PANTHER" id="PTHR30619">
    <property type="entry name" value="DNA INTERNALIZATION/COMPETENCE PROTEIN COMEC/REC2"/>
    <property type="match status" value="1"/>
</dbReference>
<feature type="transmembrane region" description="Helical" evidence="6">
    <location>
        <begin position="425"/>
        <end position="448"/>
    </location>
</feature>
<feature type="transmembrane region" description="Helical" evidence="6">
    <location>
        <begin position="255"/>
        <end position="280"/>
    </location>
</feature>
<feature type="transmembrane region" description="Helical" evidence="6">
    <location>
        <begin position="287"/>
        <end position="307"/>
    </location>
</feature>
<dbReference type="GO" id="GO:0030420">
    <property type="term" value="P:establishment of competence for transformation"/>
    <property type="evidence" value="ECO:0007669"/>
    <property type="project" value="InterPro"/>
</dbReference>
<feature type="transmembrane region" description="Helical" evidence="6">
    <location>
        <begin position="362"/>
        <end position="381"/>
    </location>
</feature>
<evidence type="ECO:0000256" key="2">
    <source>
        <dbReference type="ARBA" id="ARBA00022475"/>
    </source>
</evidence>
<accession>D6SQ28</accession>
<dbReference type="NCBIfam" id="TIGR00361">
    <property type="entry name" value="ComEC_Rec2"/>
    <property type="match status" value="1"/>
</dbReference>
<dbReference type="AlphaFoldDB" id="D6SQ28"/>
<evidence type="ECO:0000259" key="7">
    <source>
        <dbReference type="SMART" id="SM00849"/>
    </source>
</evidence>
<evidence type="ECO:0000313" key="9">
    <source>
        <dbReference type="Proteomes" id="UP000005496"/>
    </source>
</evidence>
<dbReference type="EMBL" id="ACJN02000002">
    <property type="protein sequence ID" value="EFI34854.1"/>
    <property type="molecule type" value="Genomic_DNA"/>
</dbReference>
<evidence type="ECO:0000256" key="1">
    <source>
        <dbReference type="ARBA" id="ARBA00004651"/>
    </source>
</evidence>
<dbReference type="eggNOG" id="COG2333">
    <property type="taxonomic scope" value="Bacteria"/>
</dbReference>
<protein>
    <submittedName>
        <fullName evidence="8">DNA internalization-related competence protein ComEC/Rec2</fullName>
    </submittedName>
</protein>
<comment type="subcellular location">
    <subcellularLocation>
        <location evidence="1">Cell membrane</location>
        <topology evidence="1">Multi-pass membrane protein</topology>
    </subcellularLocation>
</comment>
<dbReference type="SUPFAM" id="SSF56281">
    <property type="entry name" value="Metallo-hydrolase/oxidoreductase"/>
    <property type="match status" value="1"/>
</dbReference>
<dbReference type="eggNOG" id="COG0658">
    <property type="taxonomic scope" value="Bacteria"/>
</dbReference>
<dbReference type="OrthoDB" id="9790149at2"/>
<keyword evidence="9" id="KW-1185">Reference proteome</keyword>
<dbReference type="Gene3D" id="3.60.15.10">
    <property type="entry name" value="Ribonuclease Z/Hydroxyacylglutathione hydrolase-like"/>
    <property type="match status" value="1"/>
</dbReference>
<feature type="transmembrane region" description="Helical" evidence="6">
    <location>
        <begin position="522"/>
        <end position="539"/>
    </location>
</feature>
<organism evidence="8 9">
    <name type="scientific">Desulfonatronospira thiodismutans ASO3-1</name>
    <dbReference type="NCBI Taxonomy" id="555779"/>
    <lineage>
        <taxon>Bacteria</taxon>
        <taxon>Pseudomonadati</taxon>
        <taxon>Thermodesulfobacteriota</taxon>
        <taxon>Desulfovibrionia</taxon>
        <taxon>Desulfovibrionales</taxon>
        <taxon>Desulfonatronovibrionaceae</taxon>
        <taxon>Desulfonatronospira</taxon>
    </lineage>
</organism>
<dbReference type="InterPro" id="IPR035681">
    <property type="entry name" value="ComA-like_MBL"/>
</dbReference>
<feature type="transmembrane region" description="Helical" evidence="6">
    <location>
        <begin position="313"/>
        <end position="329"/>
    </location>
</feature>
<name>D6SQ28_9BACT</name>
<feature type="transmembrane region" description="Helical" evidence="6">
    <location>
        <begin position="455"/>
        <end position="475"/>
    </location>
</feature>
<evidence type="ECO:0000256" key="4">
    <source>
        <dbReference type="ARBA" id="ARBA00022989"/>
    </source>
</evidence>
<reference evidence="8" key="1">
    <citation type="submission" date="2010-05" db="EMBL/GenBank/DDBJ databases">
        <title>The draft genome of Desulfonatronospira thiodismutans ASO3-1.</title>
        <authorList>
            <consortium name="US DOE Joint Genome Institute (JGI-PGF)"/>
            <person name="Lucas S."/>
            <person name="Copeland A."/>
            <person name="Lapidus A."/>
            <person name="Cheng J.-F."/>
            <person name="Bruce D."/>
            <person name="Goodwin L."/>
            <person name="Pitluck S."/>
            <person name="Chertkov O."/>
            <person name="Brettin T."/>
            <person name="Detter J.C."/>
            <person name="Han C."/>
            <person name="Land M.L."/>
            <person name="Hauser L."/>
            <person name="Kyrpides N."/>
            <person name="Mikhailova N."/>
            <person name="Muyzer G."/>
            <person name="Woyke T."/>
        </authorList>
    </citation>
    <scope>NUCLEOTIDE SEQUENCE [LARGE SCALE GENOMIC DNA]</scope>
    <source>
        <strain evidence="8">ASO3-1</strain>
    </source>
</reference>
<feature type="domain" description="Metallo-beta-lactamase" evidence="7">
    <location>
        <begin position="555"/>
        <end position="759"/>
    </location>
</feature>
<evidence type="ECO:0000256" key="6">
    <source>
        <dbReference type="SAM" id="Phobius"/>
    </source>
</evidence>
<dbReference type="CDD" id="cd07731">
    <property type="entry name" value="ComA-like_MBL-fold"/>
    <property type="match status" value="1"/>
</dbReference>
<comment type="caution">
    <text evidence="8">The sequence shown here is derived from an EMBL/GenBank/DDBJ whole genome shotgun (WGS) entry which is preliminary data.</text>
</comment>
<dbReference type="NCBIfam" id="TIGR00360">
    <property type="entry name" value="ComEC_N-term"/>
    <property type="match status" value="1"/>
</dbReference>
<feature type="transmembrane region" description="Helical" evidence="6">
    <location>
        <begin position="20"/>
        <end position="47"/>
    </location>
</feature>
<dbReference type="GO" id="GO:0005886">
    <property type="term" value="C:plasma membrane"/>
    <property type="evidence" value="ECO:0007669"/>
    <property type="project" value="UniProtKB-SubCell"/>
</dbReference>
<feature type="transmembrane region" description="Helical" evidence="6">
    <location>
        <begin position="393"/>
        <end position="413"/>
    </location>
</feature>
<dbReference type="InterPro" id="IPR025405">
    <property type="entry name" value="DUF4131"/>
</dbReference>
<feature type="transmembrane region" description="Helical" evidence="6">
    <location>
        <begin position="54"/>
        <end position="71"/>
    </location>
</feature>
<dbReference type="RefSeq" id="WP_008870168.1">
    <property type="nucleotide sequence ID" value="NZ_ACJN02000002.1"/>
</dbReference>
<feature type="transmembrane region" description="Helical" evidence="6">
    <location>
        <begin position="495"/>
        <end position="515"/>
    </location>
</feature>
<dbReference type="Pfam" id="PF13567">
    <property type="entry name" value="DUF4131"/>
    <property type="match status" value="1"/>
</dbReference>
<dbReference type="InterPro" id="IPR004797">
    <property type="entry name" value="Competence_ComEC/Rec2"/>
</dbReference>
<dbReference type="PANTHER" id="PTHR30619:SF1">
    <property type="entry name" value="RECOMBINATION PROTEIN 2"/>
    <property type="match status" value="1"/>
</dbReference>
<gene>
    <name evidence="8" type="ORF">Dthio_PD2245</name>
</gene>